<gene>
    <name evidence="1" type="ORF">ACFORO_23040</name>
</gene>
<dbReference type="Proteomes" id="UP001595764">
    <property type="component" value="Unassembled WGS sequence"/>
</dbReference>
<protein>
    <recommendedName>
        <fullName evidence="3">Helix-turn-helix domain-containing protein</fullName>
    </recommendedName>
</protein>
<proteinExistence type="predicted"/>
<evidence type="ECO:0000313" key="2">
    <source>
        <dbReference type="Proteomes" id="UP001595764"/>
    </source>
</evidence>
<reference evidence="2" key="1">
    <citation type="journal article" date="2019" name="Int. J. Syst. Evol. Microbiol.">
        <title>The Global Catalogue of Microorganisms (GCM) 10K type strain sequencing project: providing services to taxonomists for standard genome sequencing and annotation.</title>
        <authorList>
            <consortium name="The Broad Institute Genomics Platform"/>
            <consortium name="The Broad Institute Genome Sequencing Center for Infectious Disease"/>
            <person name="Wu L."/>
            <person name="Ma J."/>
        </authorList>
    </citation>
    <scope>NUCLEOTIDE SEQUENCE [LARGE SCALE GENOMIC DNA]</scope>
    <source>
        <strain evidence="2">CGMCC 4.7682</strain>
    </source>
</reference>
<accession>A0ABV7QL80</accession>
<organism evidence="1 2">
    <name type="scientific">Amycolatopsis halotolerans</name>
    <dbReference type="NCBI Taxonomy" id="330083"/>
    <lineage>
        <taxon>Bacteria</taxon>
        <taxon>Bacillati</taxon>
        <taxon>Actinomycetota</taxon>
        <taxon>Actinomycetes</taxon>
        <taxon>Pseudonocardiales</taxon>
        <taxon>Pseudonocardiaceae</taxon>
        <taxon>Amycolatopsis</taxon>
    </lineage>
</organism>
<evidence type="ECO:0000313" key="1">
    <source>
        <dbReference type="EMBL" id="MFC3513065.1"/>
    </source>
</evidence>
<comment type="caution">
    <text evidence="1">The sequence shown here is derived from an EMBL/GenBank/DDBJ whole genome shotgun (WGS) entry which is preliminary data.</text>
</comment>
<dbReference type="RefSeq" id="WP_377872935.1">
    <property type="nucleotide sequence ID" value="NZ_JBHMAY010000043.1"/>
</dbReference>
<evidence type="ECO:0008006" key="3">
    <source>
        <dbReference type="Google" id="ProtNLM"/>
    </source>
</evidence>
<dbReference type="EMBL" id="JBHRWI010000027">
    <property type="protein sequence ID" value="MFC3513065.1"/>
    <property type="molecule type" value="Genomic_DNA"/>
</dbReference>
<name>A0ABV7QL80_9PSEU</name>
<sequence>MNKRRDTKPGAAKKTAVPGRHFIGAAALGERLGVSRSAVSKWRKRYPADSLHPFPEPDVEIDDVPGWDAERVPEIRQWRAGMPGSGNSLEQAD</sequence>
<keyword evidence="2" id="KW-1185">Reference proteome</keyword>